<dbReference type="EMBL" id="JAZDWU010000003">
    <property type="protein sequence ID" value="KAL0007677.1"/>
    <property type="molecule type" value="Genomic_DNA"/>
</dbReference>
<feature type="compositionally biased region" description="Basic and acidic residues" evidence="2">
    <location>
        <begin position="933"/>
        <end position="950"/>
    </location>
</feature>
<dbReference type="InterPro" id="IPR036533">
    <property type="entry name" value="BAG_dom_sf"/>
</dbReference>
<sequence>MLDSCSTDNLSIEIYKNQFFSLAYTFLSKKLPTFSKPCRGGSTFIKVGTKMMPVYGYMDSRPHQFTQYHHPGLEAMKSEPINPNIPYECWPHGGNYGYPMPWHSCCNHNSFPGYYSFRPPYPHFPPPSPMSCCGGHPTYHESYPIHYVPPPHYSMEMPRYEYDKNVPAGNNHCCGCPNHAHNQKDDRIVKIVEQEPEVEKKRSESESMVPVQAKNYPYPIVWIPTESMQGKEQKKPFEYEIETAESDKVPAPPAMNSPGTFLHGGDGKRTQNQQNEEKRTQFPFPIFWMPYDKEEAGNKEKEPPYTFKFIPVNPPQSHELTNVPTANEKISESQGDSEVSLGEKAADQENIPVKQLELHKEGSSEDTQSRGRSDANTMDKPPCCKSNKQTSSPPKMSKLPPVCLRVDPLPRKKNGNSGSRSPSPPAHSKEASNNDTSMATAASSFKKKTPQVPITQDSSKEVEPNKKIKVIEVVERKTSEDKDRDLRDGSEPQFPFNPLMGSQEKSEEDGKECKVQESRKEGDMKTEEPIEAKEEIDSSKLAGDEGKFKKKILSEEEAAVLIQSAYHGYEVRKWEPLKKLRQLAEVRQQVADVQNQIQILESSSDLHRGDKQKVVIGETIMRLLLKLDTIQGLHPIVRDLRKSLARELVSLQDKLDSLMINKSEESIEEVSTTTTKHMEQHTVETSNSLCLQEEEAEEVAGFGETSPEGNCNSKLGMVEAHESMICPVSSLQSEETSGSTFTDTSVVVPKEAEPEQFMEQKDEVLKCELNVCQEALKDVENENIVYSEQSSELPLVEEEIKSEMEFTQGGTDENPTVYESDKDNQIGTGQSEVGQSEVESNMSVDATSKTEVDLMGTYERRGVLDDGSAAFEFERHEQVVTGGKGKCNVTVDVISLDDETRTVSQLEQQVLDIHEEKSIPGDATLELAVESPPKPRESNEVPTWENKDNDEQPLVAIGEEKKVEEEAEHESQDEKVLIDQVIGFEIVEDNDEQPLVAIGDEKKEAEETENESQNNKVLIDQAIGSEIESEEVPLHLEKVEGEGEPLPLSPTAGQVSVDECNIGVESDEKLIEENKKLREMMEKLIAAGEEQLTVISNLTVRVSDLEKQLARKKKLRGKPASSRSSCVKPANKALKERATGVAM</sequence>
<dbReference type="Pfam" id="PF02179">
    <property type="entry name" value="BAG"/>
    <property type="match status" value="1"/>
</dbReference>
<feature type="compositionally biased region" description="Polar residues" evidence="2">
    <location>
        <begin position="433"/>
        <end position="443"/>
    </location>
</feature>
<feature type="compositionally biased region" description="Polar residues" evidence="2">
    <location>
        <begin position="315"/>
        <end position="325"/>
    </location>
</feature>
<dbReference type="PANTHER" id="PTHR33322:SF16">
    <property type="entry name" value="BAG FAMILY MOLECULAR CHAPERONE REGULATOR 6"/>
    <property type="match status" value="1"/>
</dbReference>
<dbReference type="SUPFAM" id="SSF63491">
    <property type="entry name" value="BAG domain"/>
    <property type="match status" value="1"/>
</dbReference>
<feature type="compositionally biased region" description="Polar residues" evidence="2">
    <location>
        <begin position="825"/>
        <end position="844"/>
    </location>
</feature>
<proteinExistence type="predicted"/>
<keyword evidence="1" id="KW-0143">Chaperone</keyword>
<feature type="region of interest" description="Disordered" evidence="2">
    <location>
        <begin position="311"/>
        <end position="532"/>
    </location>
</feature>
<comment type="caution">
    <text evidence="4">The sequence shown here is derived from an EMBL/GenBank/DDBJ whole genome shotgun (WGS) entry which is preliminary data.</text>
</comment>
<feature type="domain" description="BAG" evidence="3">
    <location>
        <begin position="582"/>
        <end position="659"/>
    </location>
</feature>
<accession>A0AAW2DB81</accession>
<evidence type="ECO:0000313" key="5">
    <source>
        <dbReference type="Proteomes" id="UP001459277"/>
    </source>
</evidence>
<dbReference type="PANTHER" id="PTHR33322">
    <property type="entry name" value="BAG DOMAIN CONTAINING PROTEIN, EXPRESSED"/>
    <property type="match status" value="1"/>
</dbReference>
<feature type="compositionally biased region" description="Basic and acidic residues" evidence="2">
    <location>
        <begin position="1133"/>
        <end position="1143"/>
    </location>
</feature>
<dbReference type="GO" id="GO:0006457">
    <property type="term" value="P:protein folding"/>
    <property type="evidence" value="ECO:0007669"/>
    <property type="project" value="TreeGrafter"/>
</dbReference>
<organism evidence="4 5">
    <name type="scientific">Lithocarpus litseifolius</name>
    <dbReference type="NCBI Taxonomy" id="425828"/>
    <lineage>
        <taxon>Eukaryota</taxon>
        <taxon>Viridiplantae</taxon>
        <taxon>Streptophyta</taxon>
        <taxon>Embryophyta</taxon>
        <taxon>Tracheophyta</taxon>
        <taxon>Spermatophyta</taxon>
        <taxon>Magnoliopsida</taxon>
        <taxon>eudicotyledons</taxon>
        <taxon>Gunneridae</taxon>
        <taxon>Pentapetalae</taxon>
        <taxon>rosids</taxon>
        <taxon>fabids</taxon>
        <taxon>Fagales</taxon>
        <taxon>Fagaceae</taxon>
        <taxon>Lithocarpus</taxon>
    </lineage>
</organism>
<dbReference type="Gene3D" id="1.20.58.120">
    <property type="entry name" value="BAG domain"/>
    <property type="match status" value="1"/>
</dbReference>
<dbReference type="InterPro" id="IPR040400">
    <property type="entry name" value="BAG5/6/7/8"/>
</dbReference>
<feature type="region of interest" description="Disordered" evidence="2">
    <location>
        <begin position="1112"/>
        <end position="1143"/>
    </location>
</feature>
<dbReference type="SMART" id="SM00264">
    <property type="entry name" value="BAG"/>
    <property type="match status" value="1"/>
</dbReference>
<dbReference type="PROSITE" id="PS51035">
    <property type="entry name" value="BAG"/>
    <property type="match status" value="1"/>
</dbReference>
<dbReference type="FunFam" id="1.20.58.120:FF:000010">
    <property type="entry name" value="BAG family molecular chaperone regulator 6"/>
    <property type="match status" value="1"/>
</dbReference>
<reference evidence="4 5" key="1">
    <citation type="submission" date="2024-01" db="EMBL/GenBank/DDBJ databases">
        <title>A telomere-to-telomere, gap-free genome of sweet tea (Lithocarpus litseifolius).</title>
        <authorList>
            <person name="Zhou J."/>
        </authorList>
    </citation>
    <scope>NUCLEOTIDE SEQUENCE [LARGE SCALE GENOMIC DNA]</scope>
    <source>
        <strain evidence="4">Zhou-2022a</strain>
        <tissue evidence="4">Leaf</tissue>
    </source>
</reference>
<feature type="compositionally biased region" description="Basic and acidic residues" evidence="2">
    <location>
        <begin position="511"/>
        <end position="532"/>
    </location>
</feature>
<dbReference type="Proteomes" id="UP001459277">
    <property type="component" value="Unassembled WGS sequence"/>
</dbReference>
<keyword evidence="5" id="KW-1185">Reference proteome</keyword>
<dbReference type="InterPro" id="IPR003103">
    <property type="entry name" value="BAG_domain"/>
</dbReference>
<gene>
    <name evidence="4" type="ORF">SO802_009179</name>
</gene>
<feature type="region of interest" description="Disordered" evidence="2">
    <location>
        <begin position="805"/>
        <end position="844"/>
    </location>
</feature>
<feature type="compositionally biased region" description="Basic and acidic residues" evidence="2">
    <location>
        <begin position="356"/>
        <end position="373"/>
    </location>
</feature>
<evidence type="ECO:0000256" key="1">
    <source>
        <dbReference type="ARBA" id="ARBA00023186"/>
    </source>
</evidence>
<name>A0AAW2DB81_9ROSI</name>
<feature type="compositionally biased region" description="Basic and acidic residues" evidence="2">
    <location>
        <begin position="458"/>
        <end position="490"/>
    </location>
</feature>
<feature type="region of interest" description="Disordered" evidence="2">
    <location>
        <begin position="930"/>
        <end position="952"/>
    </location>
</feature>
<protein>
    <recommendedName>
        <fullName evidence="3">BAG domain-containing protein</fullName>
    </recommendedName>
</protein>
<dbReference type="AlphaFoldDB" id="A0AAW2DB81"/>
<dbReference type="GO" id="GO:0051087">
    <property type="term" value="F:protein-folding chaperone binding"/>
    <property type="evidence" value="ECO:0007669"/>
    <property type="project" value="InterPro"/>
</dbReference>
<evidence type="ECO:0000259" key="3">
    <source>
        <dbReference type="PROSITE" id="PS51035"/>
    </source>
</evidence>
<dbReference type="GO" id="GO:0009506">
    <property type="term" value="C:plasmodesma"/>
    <property type="evidence" value="ECO:0007669"/>
    <property type="project" value="TreeGrafter"/>
</dbReference>
<evidence type="ECO:0000256" key="2">
    <source>
        <dbReference type="SAM" id="MobiDB-lite"/>
    </source>
</evidence>
<evidence type="ECO:0000313" key="4">
    <source>
        <dbReference type="EMBL" id="KAL0007677.1"/>
    </source>
</evidence>